<dbReference type="PANTHER" id="PTHR24292:SF54">
    <property type="entry name" value="CYP9F3-RELATED"/>
    <property type="match status" value="1"/>
</dbReference>
<comment type="similarity">
    <text evidence="4 14">Belongs to the cytochrome P450 family.</text>
</comment>
<evidence type="ECO:0000256" key="3">
    <source>
        <dbReference type="ARBA" id="ARBA00004406"/>
    </source>
</evidence>
<comment type="cofactor">
    <cofactor evidence="1 13">
        <name>heme</name>
        <dbReference type="ChEBI" id="CHEBI:30413"/>
    </cofactor>
</comment>
<dbReference type="CDD" id="cd11056">
    <property type="entry name" value="CYP6-like"/>
    <property type="match status" value="1"/>
</dbReference>
<evidence type="ECO:0008006" key="18">
    <source>
        <dbReference type="Google" id="ProtNLM"/>
    </source>
</evidence>
<dbReference type="EnsemblMetazoa" id="XM_019917526.1">
    <property type="protein sequence ID" value="XP_019773085.1"/>
    <property type="gene ID" value="LOC109546534"/>
</dbReference>
<dbReference type="EnsemblMetazoa" id="XM_019917525.1">
    <property type="protein sequence ID" value="XP_019773084.1"/>
    <property type="gene ID" value="LOC109546534"/>
</dbReference>
<dbReference type="InterPro" id="IPR050476">
    <property type="entry name" value="Insect_CytP450_Detox"/>
</dbReference>
<feature type="binding site" description="axial binding residue" evidence="13">
    <location>
        <position position="457"/>
    </location>
    <ligand>
        <name>heme</name>
        <dbReference type="ChEBI" id="CHEBI:30413"/>
    </ligand>
    <ligandPart>
        <name>Fe</name>
        <dbReference type="ChEBI" id="CHEBI:18248"/>
    </ligandPart>
</feature>
<evidence type="ECO:0000256" key="12">
    <source>
        <dbReference type="ARBA" id="ARBA00023136"/>
    </source>
</evidence>
<evidence type="ECO:0000313" key="16">
    <source>
        <dbReference type="EnsemblMetazoa" id="XP_019773085.1"/>
    </source>
</evidence>
<dbReference type="InterPro" id="IPR036396">
    <property type="entry name" value="Cyt_P450_sf"/>
</dbReference>
<dbReference type="Gene3D" id="1.10.630.10">
    <property type="entry name" value="Cytochrome P450"/>
    <property type="match status" value="1"/>
</dbReference>
<dbReference type="PROSITE" id="PS00086">
    <property type="entry name" value="CYTOCHROME_P450"/>
    <property type="match status" value="1"/>
</dbReference>
<evidence type="ECO:0000256" key="6">
    <source>
        <dbReference type="ARBA" id="ARBA00022723"/>
    </source>
</evidence>
<dbReference type="GO" id="GO:0004497">
    <property type="term" value="F:monooxygenase activity"/>
    <property type="evidence" value="ECO:0007669"/>
    <property type="project" value="UniProtKB-KW"/>
</dbReference>
<feature type="region of interest" description="Disordered" evidence="15">
    <location>
        <begin position="274"/>
        <end position="294"/>
    </location>
</feature>
<dbReference type="FunFam" id="1.10.630.10:FF:000042">
    <property type="entry name" value="Cytochrome P450"/>
    <property type="match status" value="1"/>
</dbReference>
<comment type="subcellular location">
    <subcellularLocation>
        <location evidence="3">Endoplasmic reticulum membrane</location>
        <topology evidence="3">Peripheral membrane protein</topology>
    </subcellularLocation>
    <subcellularLocation>
        <location evidence="2">Microsome membrane</location>
        <topology evidence="2">Peripheral membrane protein</topology>
    </subcellularLocation>
</comment>
<keyword evidence="8" id="KW-0492">Microsome</keyword>
<keyword evidence="6 13" id="KW-0479">Metal-binding</keyword>
<sequence length="513" mass="59618">MWLATVLILIAALLFYFIKPLWYWSNRGVAQSRPMPFFGDSAKLIFRKINLYDFVKSFYDMYPNTSYTGVYNFRAPVLMIKDPELIKQVMVKDFDTFTDHAPSGDPDADLLWSNNLFALAGERWKEMRNIISPTFTTSKIKIIYELMADTAQQYIKQFQAGEDDFIEVEMKDVFSRFANDVIATTAFGLKVNSLEEKQNIFHRMGEKITNFKGFLKGINFMILTFLPRLSKILGLTLLDKEASKYFRTVINDTIKVREENNIVRPDMITLLLEARKNPSENSSENETSRKRPKHVVSISNDQIASQAVIFFFAGFDTVSTAMCFGAYELALNKDIQDKLREEIRETTPKVGRVTYEQLQHMRYMDMVISEVLRKWPPFPMVDRISKKPYTFEPKNKNEKPFVLEAGIEVWLPIYGLQRDPKYFPNPEKFDPERFSEENNSLIIPYTYMPFGAGPRICIGNRFALIEIKSLFFNLLSNFEIVPTHKTPIPLVLKKDFQLGVESGFWLALKRIKN</sequence>
<evidence type="ECO:0000256" key="2">
    <source>
        <dbReference type="ARBA" id="ARBA00004174"/>
    </source>
</evidence>
<dbReference type="PRINTS" id="PR00385">
    <property type="entry name" value="P450"/>
</dbReference>
<accession>A0AAR5QIN1</accession>
<keyword evidence="17" id="KW-1185">Reference proteome</keyword>
<reference evidence="17" key="1">
    <citation type="journal article" date="2013" name="Genome Biol.">
        <title>Draft genome of the mountain pine beetle, Dendroctonus ponderosae Hopkins, a major forest pest.</title>
        <authorList>
            <person name="Keeling C.I."/>
            <person name="Yuen M.M."/>
            <person name="Liao N.Y."/>
            <person name="Docking T.R."/>
            <person name="Chan S.K."/>
            <person name="Taylor G.A."/>
            <person name="Palmquist D.L."/>
            <person name="Jackman S.D."/>
            <person name="Nguyen A."/>
            <person name="Li M."/>
            <person name="Henderson H."/>
            <person name="Janes J.K."/>
            <person name="Zhao Y."/>
            <person name="Pandoh P."/>
            <person name="Moore R."/>
            <person name="Sperling F.A."/>
            <person name="Huber D.P."/>
            <person name="Birol I."/>
            <person name="Jones S.J."/>
            <person name="Bohlmann J."/>
        </authorList>
    </citation>
    <scope>NUCLEOTIDE SEQUENCE</scope>
</reference>
<keyword evidence="7" id="KW-0256">Endoplasmic reticulum</keyword>
<evidence type="ECO:0000256" key="9">
    <source>
        <dbReference type="ARBA" id="ARBA00023002"/>
    </source>
</evidence>
<evidence type="ECO:0000256" key="5">
    <source>
        <dbReference type="ARBA" id="ARBA00022617"/>
    </source>
</evidence>
<dbReference type="InterPro" id="IPR002401">
    <property type="entry name" value="Cyt_P450_E_grp-I"/>
</dbReference>
<keyword evidence="10 13" id="KW-0408">Iron</keyword>
<dbReference type="Pfam" id="PF00067">
    <property type="entry name" value="p450"/>
    <property type="match status" value="1"/>
</dbReference>
<reference evidence="16" key="2">
    <citation type="submission" date="2024-08" db="UniProtKB">
        <authorList>
            <consortium name="EnsemblMetazoa"/>
        </authorList>
    </citation>
    <scope>IDENTIFICATION</scope>
</reference>
<dbReference type="GO" id="GO:0005789">
    <property type="term" value="C:endoplasmic reticulum membrane"/>
    <property type="evidence" value="ECO:0007669"/>
    <property type="project" value="UniProtKB-SubCell"/>
</dbReference>
<evidence type="ECO:0000256" key="10">
    <source>
        <dbReference type="ARBA" id="ARBA00023004"/>
    </source>
</evidence>
<evidence type="ECO:0000256" key="15">
    <source>
        <dbReference type="SAM" id="MobiDB-lite"/>
    </source>
</evidence>
<dbReference type="PANTHER" id="PTHR24292">
    <property type="entry name" value="CYTOCHROME P450"/>
    <property type="match status" value="1"/>
</dbReference>
<dbReference type="GO" id="GO:0005506">
    <property type="term" value="F:iron ion binding"/>
    <property type="evidence" value="ECO:0007669"/>
    <property type="project" value="InterPro"/>
</dbReference>
<keyword evidence="12" id="KW-0472">Membrane</keyword>
<keyword evidence="5 13" id="KW-0349">Heme</keyword>
<keyword evidence="11 14" id="KW-0503">Monooxygenase</keyword>
<evidence type="ECO:0000256" key="7">
    <source>
        <dbReference type="ARBA" id="ARBA00022824"/>
    </source>
</evidence>
<dbReference type="GO" id="GO:0016705">
    <property type="term" value="F:oxidoreductase activity, acting on paired donors, with incorporation or reduction of molecular oxygen"/>
    <property type="evidence" value="ECO:0007669"/>
    <property type="project" value="InterPro"/>
</dbReference>
<evidence type="ECO:0000256" key="8">
    <source>
        <dbReference type="ARBA" id="ARBA00022848"/>
    </source>
</evidence>
<dbReference type="AlphaFoldDB" id="A0AAR5QIN1"/>
<dbReference type="InterPro" id="IPR017972">
    <property type="entry name" value="Cyt_P450_CS"/>
</dbReference>
<dbReference type="InterPro" id="IPR001128">
    <property type="entry name" value="Cyt_P450"/>
</dbReference>
<evidence type="ECO:0000256" key="14">
    <source>
        <dbReference type="RuleBase" id="RU000461"/>
    </source>
</evidence>
<organism evidence="16 17">
    <name type="scientific">Dendroctonus ponderosae</name>
    <name type="common">Mountain pine beetle</name>
    <dbReference type="NCBI Taxonomy" id="77166"/>
    <lineage>
        <taxon>Eukaryota</taxon>
        <taxon>Metazoa</taxon>
        <taxon>Ecdysozoa</taxon>
        <taxon>Arthropoda</taxon>
        <taxon>Hexapoda</taxon>
        <taxon>Insecta</taxon>
        <taxon>Pterygota</taxon>
        <taxon>Neoptera</taxon>
        <taxon>Endopterygota</taxon>
        <taxon>Coleoptera</taxon>
        <taxon>Polyphaga</taxon>
        <taxon>Cucujiformia</taxon>
        <taxon>Curculionidae</taxon>
        <taxon>Scolytinae</taxon>
        <taxon>Dendroctonus</taxon>
    </lineage>
</organism>
<dbReference type="SUPFAM" id="SSF48264">
    <property type="entry name" value="Cytochrome P450"/>
    <property type="match status" value="1"/>
</dbReference>
<dbReference type="PRINTS" id="PR00463">
    <property type="entry name" value="EP450I"/>
</dbReference>
<protein>
    <recommendedName>
        <fullName evidence="18">Cytochrome P450</fullName>
    </recommendedName>
</protein>
<evidence type="ECO:0000256" key="11">
    <source>
        <dbReference type="ARBA" id="ARBA00023033"/>
    </source>
</evidence>
<keyword evidence="9 14" id="KW-0560">Oxidoreductase</keyword>
<evidence type="ECO:0000313" key="17">
    <source>
        <dbReference type="Proteomes" id="UP000019118"/>
    </source>
</evidence>
<dbReference type="GeneID" id="109546534"/>
<evidence type="ECO:0000256" key="13">
    <source>
        <dbReference type="PIRSR" id="PIRSR602401-1"/>
    </source>
</evidence>
<evidence type="ECO:0000256" key="4">
    <source>
        <dbReference type="ARBA" id="ARBA00010617"/>
    </source>
</evidence>
<dbReference type="Proteomes" id="UP000019118">
    <property type="component" value="Unassembled WGS sequence"/>
</dbReference>
<evidence type="ECO:0000256" key="1">
    <source>
        <dbReference type="ARBA" id="ARBA00001971"/>
    </source>
</evidence>
<dbReference type="KEGG" id="dpa:109546534"/>
<name>A0AAR5QIN1_DENPD</name>
<dbReference type="GO" id="GO:0020037">
    <property type="term" value="F:heme binding"/>
    <property type="evidence" value="ECO:0007669"/>
    <property type="project" value="InterPro"/>
</dbReference>
<proteinExistence type="inferred from homology"/>